<dbReference type="AlphaFoldDB" id="A0A7G9LER1"/>
<sequence length="114" mass="13396">MTFIATTYRTFSGTKEILEIPKKKETQWIVYQDNEPKFFVDFYDLEKEANAMMNSLVLCTKRSMSEVLELINKKNNINLSVPKISRLGLSMKLKSEVRHLELETIPEKWLSYSL</sequence>
<evidence type="ECO:0000313" key="1">
    <source>
        <dbReference type="EMBL" id="QNM87110.1"/>
    </source>
</evidence>
<proteinExistence type="predicted"/>
<name>A0A7G9LER1_9FLAO</name>
<reference evidence="1 2" key="1">
    <citation type="submission" date="2020-08" db="EMBL/GenBank/DDBJ databases">
        <title>Polaribacter sp. L12M9 isolated from gut of the Korean scallop.</title>
        <authorList>
            <person name="Jeong Y.S."/>
        </authorList>
    </citation>
    <scope>NUCLEOTIDE SEQUENCE [LARGE SCALE GENOMIC DNA]</scope>
    <source>
        <strain evidence="1 2">L12M9</strain>
    </source>
</reference>
<protein>
    <submittedName>
        <fullName evidence="1">Uncharacterized protein</fullName>
    </submittedName>
</protein>
<dbReference type="Proteomes" id="UP000515808">
    <property type="component" value="Chromosome"/>
</dbReference>
<dbReference type="EMBL" id="CP060695">
    <property type="protein sequence ID" value="QNM87110.1"/>
    <property type="molecule type" value="Genomic_DNA"/>
</dbReference>
<organism evidence="1 2">
    <name type="scientific">Polaribacter pectinis</name>
    <dbReference type="NCBI Taxonomy" id="2738844"/>
    <lineage>
        <taxon>Bacteria</taxon>
        <taxon>Pseudomonadati</taxon>
        <taxon>Bacteroidota</taxon>
        <taxon>Flavobacteriia</taxon>
        <taxon>Flavobacteriales</taxon>
        <taxon>Flavobacteriaceae</taxon>
    </lineage>
</organism>
<gene>
    <name evidence="1" type="ORF">H9W90_11495</name>
</gene>
<dbReference type="KEGG" id="ppec:H9W90_11495"/>
<keyword evidence="2" id="KW-1185">Reference proteome</keyword>
<evidence type="ECO:0000313" key="2">
    <source>
        <dbReference type="Proteomes" id="UP000515808"/>
    </source>
</evidence>
<accession>A0A7G9LER1</accession>